<accession>A0AAN4VWZ0</accession>
<evidence type="ECO:0000256" key="1">
    <source>
        <dbReference type="SAM" id="Phobius"/>
    </source>
</evidence>
<name>A0AAN4VWZ0_9BACT</name>
<dbReference type="InterPro" id="IPR036890">
    <property type="entry name" value="HATPase_C_sf"/>
</dbReference>
<protein>
    <submittedName>
        <fullName evidence="3">Histidine kinase</fullName>
    </submittedName>
</protein>
<gene>
    <name evidence="3" type="ORF">PEDI_22010</name>
</gene>
<dbReference type="Proteomes" id="UP001310022">
    <property type="component" value="Unassembled WGS sequence"/>
</dbReference>
<sequence>MPVMVSFSYFLANFLIRELWQKGLRRKFWLYLFYGLVTATWFQLMAIMVFFISLAELQYKNMNPMMDDLSLLWVIQIMIATVFTVIIQLKRENQQQKAIQRLESDAFEMKMRLKELELNALKEQIHPHFLFNTLNNLYGLALEKSEKLPEALLRLSQLLDFLVYQSQKEYIPLGTELQLIQDYIALETLRFEERLESRIEISTEESQFRISPFLLFPLVENAFKHGLKPASGSTFLSVKAWMEKDSFQFEVINSLPAKPLKTKNGGLGLINLKQRLELHYPKNYQLSYRKTAEQFEVSLSIKIKENEQQPV</sequence>
<feature type="transmembrane region" description="Helical" evidence="1">
    <location>
        <begin position="28"/>
        <end position="51"/>
    </location>
</feature>
<reference evidence="3 4" key="1">
    <citation type="submission" date="2021-12" db="EMBL/GenBank/DDBJ databases">
        <title>Genome sequencing of bacteria with rrn-lacking chromosome and rrn-plasmid.</title>
        <authorList>
            <person name="Anda M."/>
            <person name="Iwasaki W."/>
        </authorList>
    </citation>
    <scope>NUCLEOTIDE SEQUENCE [LARGE SCALE GENOMIC DNA]</scope>
    <source>
        <strain evidence="3 4">NBRC 15940</strain>
    </source>
</reference>
<keyword evidence="3" id="KW-0418">Kinase</keyword>
<dbReference type="InterPro" id="IPR010559">
    <property type="entry name" value="Sig_transdc_His_kin_internal"/>
</dbReference>
<dbReference type="PANTHER" id="PTHR34220">
    <property type="entry name" value="SENSOR HISTIDINE KINASE YPDA"/>
    <property type="match status" value="1"/>
</dbReference>
<dbReference type="PANTHER" id="PTHR34220:SF7">
    <property type="entry name" value="SENSOR HISTIDINE KINASE YPDA"/>
    <property type="match status" value="1"/>
</dbReference>
<proteinExistence type="predicted"/>
<evidence type="ECO:0000313" key="3">
    <source>
        <dbReference type="EMBL" id="GJM61649.1"/>
    </source>
</evidence>
<keyword evidence="3" id="KW-0808">Transferase</keyword>
<evidence type="ECO:0000259" key="2">
    <source>
        <dbReference type="Pfam" id="PF06580"/>
    </source>
</evidence>
<feature type="transmembrane region" description="Helical" evidence="1">
    <location>
        <begin position="71"/>
        <end position="89"/>
    </location>
</feature>
<keyword evidence="4" id="KW-1185">Reference proteome</keyword>
<dbReference type="Gene3D" id="3.30.565.10">
    <property type="entry name" value="Histidine kinase-like ATPase, C-terminal domain"/>
    <property type="match status" value="1"/>
</dbReference>
<dbReference type="GO" id="GO:0000155">
    <property type="term" value="F:phosphorelay sensor kinase activity"/>
    <property type="evidence" value="ECO:0007669"/>
    <property type="project" value="InterPro"/>
</dbReference>
<evidence type="ECO:0000313" key="4">
    <source>
        <dbReference type="Proteomes" id="UP001310022"/>
    </source>
</evidence>
<comment type="caution">
    <text evidence="3">The sequence shown here is derived from an EMBL/GenBank/DDBJ whole genome shotgun (WGS) entry which is preliminary data.</text>
</comment>
<dbReference type="SUPFAM" id="SSF55874">
    <property type="entry name" value="ATPase domain of HSP90 chaperone/DNA topoisomerase II/histidine kinase"/>
    <property type="match status" value="1"/>
</dbReference>
<feature type="domain" description="Signal transduction histidine kinase internal region" evidence="2">
    <location>
        <begin position="117"/>
        <end position="195"/>
    </location>
</feature>
<dbReference type="Pfam" id="PF06580">
    <property type="entry name" value="His_kinase"/>
    <property type="match status" value="1"/>
</dbReference>
<dbReference type="GO" id="GO:0016020">
    <property type="term" value="C:membrane"/>
    <property type="evidence" value="ECO:0007669"/>
    <property type="project" value="InterPro"/>
</dbReference>
<keyword evidence="1" id="KW-0472">Membrane</keyword>
<dbReference type="EMBL" id="BQKE01000001">
    <property type="protein sequence ID" value="GJM61649.1"/>
    <property type="molecule type" value="Genomic_DNA"/>
</dbReference>
<keyword evidence="1" id="KW-1133">Transmembrane helix</keyword>
<dbReference type="AlphaFoldDB" id="A0AAN4VWZ0"/>
<dbReference type="InterPro" id="IPR050640">
    <property type="entry name" value="Bact_2-comp_sensor_kinase"/>
</dbReference>
<organism evidence="3 4">
    <name type="scientific">Persicobacter diffluens</name>
    <dbReference type="NCBI Taxonomy" id="981"/>
    <lineage>
        <taxon>Bacteria</taxon>
        <taxon>Pseudomonadati</taxon>
        <taxon>Bacteroidota</taxon>
        <taxon>Cytophagia</taxon>
        <taxon>Cytophagales</taxon>
        <taxon>Persicobacteraceae</taxon>
        <taxon>Persicobacter</taxon>
    </lineage>
</organism>
<keyword evidence="1" id="KW-0812">Transmembrane</keyword>